<comment type="caution">
    <text evidence="1">The sequence shown here is derived from an EMBL/GenBank/DDBJ whole genome shotgun (WGS) entry which is preliminary data.</text>
</comment>
<evidence type="ECO:0000313" key="1">
    <source>
        <dbReference type="EMBL" id="MBW4671704.1"/>
    </source>
</evidence>
<proteinExistence type="predicted"/>
<dbReference type="EMBL" id="JAHHGZ010000052">
    <property type="protein sequence ID" value="MBW4671704.1"/>
    <property type="molecule type" value="Genomic_DNA"/>
</dbReference>
<dbReference type="Proteomes" id="UP000729701">
    <property type="component" value="Unassembled WGS sequence"/>
</dbReference>
<dbReference type="AlphaFoldDB" id="A0A951QT74"/>
<sequence>MLTEINRPFAIAIAKGNKRALNTKYFFSYAAQAARQSRLLLLTVELHRFVLPKSQVLQLSMWENQSLSVVDVLELLILRLTLRWIRPNHKAELAIAINGVAGCIALGQSGVAIY</sequence>
<evidence type="ECO:0000313" key="2">
    <source>
        <dbReference type="Proteomes" id="UP000729701"/>
    </source>
</evidence>
<organism evidence="1 2">
    <name type="scientific">Cyanomargarita calcarea GSE-NOS-MK-12-04C</name>
    <dbReference type="NCBI Taxonomy" id="2839659"/>
    <lineage>
        <taxon>Bacteria</taxon>
        <taxon>Bacillati</taxon>
        <taxon>Cyanobacteriota</taxon>
        <taxon>Cyanophyceae</taxon>
        <taxon>Nostocales</taxon>
        <taxon>Cyanomargaritaceae</taxon>
        <taxon>Cyanomargarita</taxon>
    </lineage>
</organism>
<gene>
    <name evidence="1" type="ORF">KME60_30830</name>
</gene>
<reference evidence="1" key="2">
    <citation type="journal article" date="2022" name="Microbiol. Resour. Announc.">
        <title>Metagenome Sequencing to Explore Phylogenomics of Terrestrial Cyanobacteria.</title>
        <authorList>
            <person name="Ward R.D."/>
            <person name="Stajich J.E."/>
            <person name="Johansen J.R."/>
            <person name="Huntemann M."/>
            <person name="Clum A."/>
            <person name="Foster B."/>
            <person name="Foster B."/>
            <person name="Roux S."/>
            <person name="Palaniappan K."/>
            <person name="Varghese N."/>
            <person name="Mukherjee S."/>
            <person name="Reddy T.B.K."/>
            <person name="Daum C."/>
            <person name="Copeland A."/>
            <person name="Chen I.A."/>
            <person name="Ivanova N.N."/>
            <person name="Kyrpides N.C."/>
            <person name="Shapiro N."/>
            <person name="Eloe-Fadrosh E.A."/>
            <person name="Pietrasiak N."/>
        </authorList>
    </citation>
    <scope>NUCLEOTIDE SEQUENCE</scope>
    <source>
        <strain evidence="1">GSE-NOS-MK-12-04C</strain>
    </source>
</reference>
<name>A0A951QT74_9CYAN</name>
<accession>A0A951QT74</accession>
<reference evidence="1" key="1">
    <citation type="submission" date="2021-05" db="EMBL/GenBank/DDBJ databases">
        <authorList>
            <person name="Pietrasiak N."/>
            <person name="Ward R."/>
            <person name="Stajich J.E."/>
            <person name="Kurbessoian T."/>
        </authorList>
    </citation>
    <scope>NUCLEOTIDE SEQUENCE</scope>
    <source>
        <strain evidence="1">GSE-NOS-MK-12-04C</strain>
    </source>
</reference>
<protein>
    <submittedName>
        <fullName evidence="1">Uncharacterized protein</fullName>
    </submittedName>
</protein>